<organism evidence="2 3">
    <name type="scientific">Artemia franciscana</name>
    <name type="common">Brine shrimp</name>
    <name type="synonym">Artemia sanfranciscana</name>
    <dbReference type="NCBI Taxonomy" id="6661"/>
    <lineage>
        <taxon>Eukaryota</taxon>
        <taxon>Metazoa</taxon>
        <taxon>Ecdysozoa</taxon>
        <taxon>Arthropoda</taxon>
        <taxon>Crustacea</taxon>
        <taxon>Branchiopoda</taxon>
        <taxon>Anostraca</taxon>
        <taxon>Artemiidae</taxon>
        <taxon>Artemia</taxon>
    </lineage>
</organism>
<accession>A0AA88L3N8</accession>
<feature type="domain" description="Reverse transcriptase" evidence="1">
    <location>
        <begin position="247"/>
        <end position="462"/>
    </location>
</feature>
<dbReference type="PANTHER" id="PTHR19446">
    <property type="entry name" value="REVERSE TRANSCRIPTASES"/>
    <property type="match status" value="1"/>
</dbReference>
<reference evidence="2" key="1">
    <citation type="submission" date="2023-07" db="EMBL/GenBank/DDBJ databases">
        <title>Chromosome-level genome assembly of Artemia franciscana.</title>
        <authorList>
            <person name="Jo E."/>
        </authorList>
    </citation>
    <scope>NUCLEOTIDE SEQUENCE</scope>
    <source>
        <tissue evidence="2">Whole body</tissue>
    </source>
</reference>
<dbReference type="AlphaFoldDB" id="A0AA88L3N8"/>
<evidence type="ECO:0000313" key="2">
    <source>
        <dbReference type="EMBL" id="KAK2711824.1"/>
    </source>
</evidence>
<dbReference type="InterPro" id="IPR043502">
    <property type="entry name" value="DNA/RNA_pol_sf"/>
</dbReference>
<evidence type="ECO:0000259" key="1">
    <source>
        <dbReference type="PROSITE" id="PS50878"/>
    </source>
</evidence>
<dbReference type="CDD" id="cd01650">
    <property type="entry name" value="RT_nLTR_like"/>
    <property type="match status" value="1"/>
</dbReference>
<sequence>MFRNKLNEEVLSLTQKSHTSVVTADTCAEAMTSILTNAANQAIPRTSPRKTIPKHTPKAWWTKDCQIMWRIKNATRRAYLRKPSPDTYLSKLQAEANLKRTITNAKYNYWNNFANNLSRETSEPRIHRLISKICGKKTSSNPLMYELIHENSHYDNDTDKAKLFASLFSKKLTSKNQNITTQIMTNPIYQPRPGSEYINHPFSIHELNNAIQHIKANATSSYDNIHPIWIKNLSPLYKQELLNCYNHAWATSTFPNIWKCSSLIPILKKNKPKHDPQSYRPIMITPVLGKLMEKMIYHRLLWFVEKNNLIPHTQTGFRKHHSSTDAFIVLTNAINESLSKNNVLTAAFLDFEGAYDNVDHQILLVKLTNLGLPPKLVSFIKSFIENRSFIVCVGSASSPKTSITKGLPQGAVLSCLLFSLFLWDMNLPHTNLQYADDLVLWATGNTFEITDCCHIQVYDDFF</sequence>
<gene>
    <name evidence="2" type="ORF">QYM36_012824</name>
</gene>
<comment type="caution">
    <text evidence="2">The sequence shown here is derived from an EMBL/GenBank/DDBJ whole genome shotgun (WGS) entry which is preliminary data.</text>
</comment>
<dbReference type="SUPFAM" id="SSF56672">
    <property type="entry name" value="DNA/RNA polymerases"/>
    <property type="match status" value="1"/>
</dbReference>
<evidence type="ECO:0000313" key="3">
    <source>
        <dbReference type="Proteomes" id="UP001187531"/>
    </source>
</evidence>
<protein>
    <recommendedName>
        <fullName evidence="1">Reverse transcriptase domain-containing protein</fullName>
    </recommendedName>
</protein>
<dbReference type="Pfam" id="PF00078">
    <property type="entry name" value="RVT_1"/>
    <property type="match status" value="1"/>
</dbReference>
<proteinExistence type="predicted"/>
<dbReference type="GO" id="GO:0071897">
    <property type="term" value="P:DNA biosynthetic process"/>
    <property type="evidence" value="ECO:0007669"/>
    <property type="project" value="UniProtKB-ARBA"/>
</dbReference>
<dbReference type="Proteomes" id="UP001187531">
    <property type="component" value="Unassembled WGS sequence"/>
</dbReference>
<dbReference type="EMBL" id="JAVRJZ010000016">
    <property type="protein sequence ID" value="KAK2711824.1"/>
    <property type="molecule type" value="Genomic_DNA"/>
</dbReference>
<dbReference type="PROSITE" id="PS50878">
    <property type="entry name" value="RT_POL"/>
    <property type="match status" value="1"/>
</dbReference>
<name>A0AA88L3N8_ARTSF</name>
<keyword evidence="3" id="KW-1185">Reference proteome</keyword>
<dbReference type="InterPro" id="IPR000477">
    <property type="entry name" value="RT_dom"/>
</dbReference>